<dbReference type="STRING" id="1387353.BSF38_00390"/>
<dbReference type="EMBL" id="CP019082">
    <property type="protein sequence ID" value="APW58977.1"/>
    <property type="molecule type" value="Genomic_DNA"/>
</dbReference>
<dbReference type="PANTHER" id="PTHR45867">
    <property type="entry name" value="PURPLE ACID PHOSPHATASE"/>
    <property type="match status" value="1"/>
</dbReference>
<name>A0A1U7CJ97_9BACT</name>
<dbReference type="InterPro" id="IPR029052">
    <property type="entry name" value="Metallo-depent_PP-like"/>
</dbReference>
<dbReference type="Pfam" id="PF00149">
    <property type="entry name" value="Metallophos"/>
    <property type="match status" value="1"/>
</dbReference>
<evidence type="ECO:0000313" key="3">
    <source>
        <dbReference type="EMBL" id="APW58977.1"/>
    </source>
</evidence>
<keyword evidence="4" id="KW-1185">Reference proteome</keyword>
<dbReference type="KEGG" id="pbor:BSF38_00390"/>
<keyword evidence="3" id="KW-0378">Hydrolase</keyword>
<dbReference type="PANTHER" id="PTHR45867:SF3">
    <property type="entry name" value="ACID PHOSPHATASE TYPE 7"/>
    <property type="match status" value="1"/>
</dbReference>
<keyword evidence="1" id="KW-0732">Signal</keyword>
<feature type="signal peptide" evidence="1">
    <location>
        <begin position="1"/>
        <end position="31"/>
    </location>
</feature>
<dbReference type="Proteomes" id="UP000186309">
    <property type="component" value="Chromosome"/>
</dbReference>
<proteinExistence type="predicted"/>
<gene>
    <name evidence="3" type="primary">cpdA_1</name>
    <name evidence="3" type="ORF">BSF38_00390</name>
</gene>
<sequence>MMNVGSSTIRCTFLVLLTAAVGCGSSSHSQAETNPAGAFVVKPYIQLGDPADPRKIDGLDVVWHAADVDAGWKVEYRAADDQPWRSTDAPRSQRIAVVGQPPHRVYRAGLRDLTPGGVCSYRVIRGDEVVFSSTVKSPKAKEQPHRFVVFGDCGAGTPGEKAVAYQVHSANPDYVMITGDIVYSRGRVSEYRDKFWPVYNADEASRDVGAPLLRSTLFLAAAGNHDIADRDLGKNPDGLAFFFYWDQPRNGPALRDGGPHVPPLRGPEENQKAFRESAGDAYPGAGNFSFDYGNAHWTVLDTNAYVNWTAREMRAWVERDLAAARDADWRFVSFHQPPFNSSKAHFADQLTRVLADVFEAGKVDVVFSGHVHNYQRTYPLRFTLAVDAAGRAVKPGELLGGSFVLDRAFDGRTMTRPQGVIYLVTGAGGATLYDPSQQDDPDSWQEFTCKFVSKIHSLTVADVQGKTLTVRQISADGNELDKFSVTK</sequence>
<dbReference type="SUPFAM" id="SSF56300">
    <property type="entry name" value="Metallo-dependent phosphatases"/>
    <property type="match status" value="1"/>
</dbReference>
<evidence type="ECO:0000313" key="4">
    <source>
        <dbReference type="Proteomes" id="UP000186309"/>
    </source>
</evidence>
<accession>A0A1U7CJ97</accession>
<protein>
    <submittedName>
        <fullName evidence="3">3',5'-cyclic adenosine monophosphate phosphodiesterase CpdA</fullName>
        <ecNumber evidence="3">3.1.4.53</ecNumber>
    </submittedName>
</protein>
<dbReference type="GO" id="GO:0004115">
    <property type="term" value="F:3',5'-cyclic-AMP phosphodiesterase activity"/>
    <property type="evidence" value="ECO:0007669"/>
    <property type="project" value="UniProtKB-EC"/>
</dbReference>
<dbReference type="InterPro" id="IPR004843">
    <property type="entry name" value="Calcineurin-like_PHP"/>
</dbReference>
<dbReference type="AlphaFoldDB" id="A0A1U7CJ97"/>
<evidence type="ECO:0000256" key="1">
    <source>
        <dbReference type="SAM" id="SignalP"/>
    </source>
</evidence>
<feature type="domain" description="Calcineurin-like phosphoesterase" evidence="2">
    <location>
        <begin position="146"/>
        <end position="374"/>
    </location>
</feature>
<dbReference type="OrthoDB" id="9804511at2"/>
<dbReference type="RefSeq" id="WP_099091937.1">
    <property type="nucleotide sequence ID" value="NZ_CP019082.1"/>
</dbReference>
<evidence type="ECO:0000259" key="2">
    <source>
        <dbReference type="Pfam" id="PF00149"/>
    </source>
</evidence>
<reference evidence="4" key="1">
    <citation type="submission" date="2016-12" db="EMBL/GenBank/DDBJ databases">
        <title>Comparative genomics of four Isosphaeraceae planctomycetes: a common pool of plasmids and glycoside hydrolase genes.</title>
        <authorList>
            <person name="Ivanova A."/>
        </authorList>
    </citation>
    <scope>NUCLEOTIDE SEQUENCE [LARGE SCALE GENOMIC DNA]</scope>
    <source>
        <strain evidence="4">PX4</strain>
    </source>
</reference>
<dbReference type="EC" id="3.1.4.53" evidence="3"/>
<organism evidence="3 4">
    <name type="scientific">Paludisphaera borealis</name>
    <dbReference type="NCBI Taxonomy" id="1387353"/>
    <lineage>
        <taxon>Bacteria</taxon>
        <taxon>Pseudomonadati</taxon>
        <taxon>Planctomycetota</taxon>
        <taxon>Planctomycetia</taxon>
        <taxon>Isosphaerales</taxon>
        <taxon>Isosphaeraceae</taxon>
        <taxon>Paludisphaera</taxon>
    </lineage>
</organism>
<feature type="chain" id="PRO_5012685231" evidence="1">
    <location>
        <begin position="32"/>
        <end position="487"/>
    </location>
</feature>
<dbReference type="Gene3D" id="3.60.21.10">
    <property type="match status" value="1"/>
</dbReference>